<keyword evidence="2" id="KW-1185">Reference proteome</keyword>
<sequence>MRHRGDPIADDSRFLLATNSFRLAACGLFAPLVARGRIALRDERPTRAVLRRYLRQRRIVDLPICRPWQFRNLGATAMFETHPDARDHMTRLGHEERARMDYAGISDEGFARFRLAL</sequence>
<dbReference type="Proteomes" id="UP001203945">
    <property type="component" value="Unassembled WGS sequence"/>
</dbReference>
<dbReference type="SUPFAM" id="SSF55816">
    <property type="entry name" value="5'-nucleotidase (syn. UDP-sugar hydrolase), C-terminal domain"/>
    <property type="match status" value="1"/>
</dbReference>
<proteinExistence type="predicted"/>
<evidence type="ECO:0000313" key="2">
    <source>
        <dbReference type="Proteomes" id="UP001203945"/>
    </source>
</evidence>
<comment type="caution">
    <text evidence="1">The sequence shown here is derived from an EMBL/GenBank/DDBJ whole genome shotgun (WGS) entry which is preliminary data.</text>
</comment>
<dbReference type="EMBL" id="JAKZEU010000002">
    <property type="protein sequence ID" value="MCQ0969838.1"/>
    <property type="molecule type" value="Genomic_DNA"/>
</dbReference>
<dbReference type="InterPro" id="IPR036907">
    <property type="entry name" value="5'-Nucleotdase_C_sf"/>
</dbReference>
<reference evidence="1 2" key="1">
    <citation type="submission" date="2022-03" db="EMBL/GenBank/DDBJ databases">
        <authorList>
            <person name="He Y."/>
        </authorList>
    </citation>
    <scope>NUCLEOTIDE SEQUENCE [LARGE SCALE GENOMIC DNA]</scope>
    <source>
        <strain evidence="1 2">TK19116</strain>
    </source>
</reference>
<organism evidence="1 2">
    <name type="scientific">Paracoccus albicereus</name>
    <dbReference type="NCBI Taxonomy" id="2922394"/>
    <lineage>
        <taxon>Bacteria</taxon>
        <taxon>Pseudomonadati</taxon>
        <taxon>Pseudomonadota</taxon>
        <taxon>Alphaproteobacteria</taxon>
        <taxon>Rhodobacterales</taxon>
        <taxon>Paracoccaceae</taxon>
        <taxon>Paracoccus</taxon>
    </lineage>
</organism>
<protein>
    <submittedName>
        <fullName evidence="1">Uncharacterized protein</fullName>
    </submittedName>
</protein>
<gene>
    <name evidence="1" type="ORF">MLD63_05275</name>
</gene>
<evidence type="ECO:0000313" key="1">
    <source>
        <dbReference type="EMBL" id="MCQ0969838.1"/>
    </source>
</evidence>
<accession>A0ABT1MNH5</accession>
<name>A0ABT1MNH5_9RHOB</name>